<dbReference type="Proteomes" id="UP000053669">
    <property type="component" value="Unassembled WGS sequence"/>
</dbReference>
<evidence type="ECO:0000256" key="2">
    <source>
        <dbReference type="SAM" id="Phobius"/>
    </source>
</evidence>
<organism evidence="3 4">
    <name type="scientific">Streptomyces canus</name>
    <dbReference type="NCBI Taxonomy" id="58343"/>
    <lineage>
        <taxon>Bacteria</taxon>
        <taxon>Bacillati</taxon>
        <taxon>Actinomycetota</taxon>
        <taxon>Actinomycetes</taxon>
        <taxon>Kitasatosporales</taxon>
        <taxon>Streptomycetaceae</taxon>
        <taxon>Streptomyces</taxon>
        <taxon>Streptomyces aurantiacus group</taxon>
    </lineage>
</organism>
<feature type="transmembrane region" description="Helical" evidence="2">
    <location>
        <begin position="6"/>
        <end position="25"/>
    </location>
</feature>
<protein>
    <recommendedName>
        <fullName evidence="5">Secreted protein</fullName>
    </recommendedName>
</protein>
<keyword evidence="2" id="KW-0472">Membrane</keyword>
<sequence>MSQLLPLPTVLAGLAVTLVLFALLARHVRRRGTAGGALRGAMAAHDEVWHGTAADSYYELQVQTDRKAPLPDDRWRRGPRSGRRP</sequence>
<reference evidence="3 4" key="1">
    <citation type="submission" date="2015-10" db="EMBL/GenBank/DDBJ databases">
        <title>Draft genome sequence of Streptomyces canus DSM 40017, type strain for the species Streptomyces canus.</title>
        <authorList>
            <person name="Ruckert C."/>
            <person name="Winkler A."/>
            <person name="Kalinowski J."/>
            <person name="Kampfer P."/>
            <person name="Glaeser S."/>
        </authorList>
    </citation>
    <scope>NUCLEOTIDE SEQUENCE [LARGE SCALE GENOMIC DNA]</scope>
    <source>
        <strain evidence="3 4">DSM 40017</strain>
    </source>
</reference>
<evidence type="ECO:0000313" key="4">
    <source>
        <dbReference type="Proteomes" id="UP000053669"/>
    </source>
</evidence>
<dbReference type="EMBL" id="LMWU01000008">
    <property type="protein sequence ID" value="KUN73018.1"/>
    <property type="molecule type" value="Genomic_DNA"/>
</dbReference>
<comment type="caution">
    <text evidence="3">The sequence shown here is derived from an EMBL/GenBank/DDBJ whole genome shotgun (WGS) entry which is preliminary data.</text>
</comment>
<accession>A0A117R617</accession>
<evidence type="ECO:0000313" key="3">
    <source>
        <dbReference type="EMBL" id="KUN73018.1"/>
    </source>
</evidence>
<dbReference type="RefSeq" id="WP_059205195.1">
    <property type="nucleotide sequence ID" value="NZ_KQ948658.1"/>
</dbReference>
<feature type="compositionally biased region" description="Basic and acidic residues" evidence="1">
    <location>
        <begin position="64"/>
        <end position="76"/>
    </location>
</feature>
<evidence type="ECO:0008006" key="5">
    <source>
        <dbReference type="Google" id="ProtNLM"/>
    </source>
</evidence>
<name>A0A117R617_9ACTN</name>
<keyword evidence="2" id="KW-1133">Transmembrane helix</keyword>
<dbReference type="STRING" id="58343.AQJ46_09775"/>
<keyword evidence="2" id="KW-0812">Transmembrane</keyword>
<evidence type="ECO:0000256" key="1">
    <source>
        <dbReference type="SAM" id="MobiDB-lite"/>
    </source>
</evidence>
<proteinExistence type="predicted"/>
<dbReference type="AlphaFoldDB" id="A0A117R617"/>
<gene>
    <name evidence="3" type="ORF">AQJ46_09775</name>
</gene>
<feature type="region of interest" description="Disordered" evidence="1">
    <location>
        <begin position="64"/>
        <end position="85"/>
    </location>
</feature>